<feature type="transmembrane region" description="Helical" evidence="1">
    <location>
        <begin position="162"/>
        <end position="180"/>
    </location>
</feature>
<keyword evidence="1" id="KW-0472">Membrane</keyword>
<protein>
    <submittedName>
        <fullName evidence="4">Diguanylate cyclase</fullName>
    </submittedName>
</protein>
<evidence type="ECO:0000259" key="3">
    <source>
        <dbReference type="PROSITE" id="PS51832"/>
    </source>
</evidence>
<dbReference type="Proteomes" id="UP001281656">
    <property type="component" value="Unassembled WGS sequence"/>
</dbReference>
<dbReference type="Pfam" id="PF00990">
    <property type="entry name" value="GGDEF"/>
    <property type="match status" value="1"/>
</dbReference>
<feature type="transmembrane region" description="Helical" evidence="1">
    <location>
        <begin position="84"/>
        <end position="108"/>
    </location>
</feature>
<dbReference type="SUPFAM" id="SSF55073">
    <property type="entry name" value="Nucleotide cyclase"/>
    <property type="match status" value="1"/>
</dbReference>
<dbReference type="PANTHER" id="PTHR45138">
    <property type="entry name" value="REGULATORY COMPONENTS OF SENSORY TRANSDUCTION SYSTEM"/>
    <property type="match status" value="1"/>
</dbReference>
<evidence type="ECO:0000256" key="1">
    <source>
        <dbReference type="SAM" id="Phobius"/>
    </source>
</evidence>
<dbReference type="NCBIfam" id="TIGR00254">
    <property type="entry name" value="GGDEF"/>
    <property type="match status" value="1"/>
</dbReference>
<dbReference type="SMART" id="SM00471">
    <property type="entry name" value="HDc"/>
    <property type="match status" value="1"/>
</dbReference>
<dbReference type="SUPFAM" id="SSF109604">
    <property type="entry name" value="HD-domain/PDEase-like"/>
    <property type="match status" value="1"/>
</dbReference>
<keyword evidence="1" id="KW-0812">Transmembrane</keyword>
<dbReference type="InterPro" id="IPR000160">
    <property type="entry name" value="GGDEF_dom"/>
</dbReference>
<feature type="domain" description="GGDEF" evidence="2">
    <location>
        <begin position="224"/>
        <end position="359"/>
    </location>
</feature>
<dbReference type="PROSITE" id="PS50887">
    <property type="entry name" value="GGDEF"/>
    <property type="match status" value="1"/>
</dbReference>
<name>A0ABU4JVN5_9CLOT</name>
<dbReference type="CDD" id="cd00077">
    <property type="entry name" value="HDc"/>
    <property type="match status" value="1"/>
</dbReference>
<organism evidence="4 5">
    <name type="scientific">Clostridium tanneri</name>
    <dbReference type="NCBI Taxonomy" id="3037988"/>
    <lineage>
        <taxon>Bacteria</taxon>
        <taxon>Bacillati</taxon>
        <taxon>Bacillota</taxon>
        <taxon>Clostridia</taxon>
        <taxon>Eubacteriales</taxon>
        <taxon>Clostridiaceae</taxon>
        <taxon>Clostridium</taxon>
    </lineage>
</organism>
<evidence type="ECO:0000259" key="2">
    <source>
        <dbReference type="PROSITE" id="PS50887"/>
    </source>
</evidence>
<dbReference type="RefSeq" id="WP_318798551.1">
    <property type="nucleotide sequence ID" value="NZ_JARUJP010000017.1"/>
</dbReference>
<feature type="transmembrane region" description="Helical" evidence="1">
    <location>
        <begin position="128"/>
        <end position="150"/>
    </location>
</feature>
<keyword evidence="5" id="KW-1185">Reference proteome</keyword>
<reference evidence="4 5" key="1">
    <citation type="submission" date="2023-04" db="EMBL/GenBank/DDBJ databases">
        <title>Clostridium tannerae sp. nov., isolated from the fecal material of an alpaca.</title>
        <authorList>
            <person name="Miller S."/>
            <person name="Hendry M."/>
            <person name="King J."/>
            <person name="Sankaranarayanan K."/>
            <person name="Lawson P.A."/>
        </authorList>
    </citation>
    <scope>NUCLEOTIDE SEQUENCE [LARGE SCALE GENOMIC DNA]</scope>
    <source>
        <strain evidence="4 5">A1-XYC3</strain>
    </source>
</reference>
<feature type="domain" description="HD-GYP" evidence="3">
    <location>
        <begin position="371"/>
        <end position="566"/>
    </location>
</feature>
<comment type="caution">
    <text evidence="4">The sequence shown here is derived from an EMBL/GenBank/DDBJ whole genome shotgun (WGS) entry which is preliminary data.</text>
</comment>
<dbReference type="Gene3D" id="3.30.70.270">
    <property type="match status" value="1"/>
</dbReference>
<dbReference type="InterPro" id="IPR029787">
    <property type="entry name" value="Nucleotide_cyclase"/>
</dbReference>
<keyword evidence="1" id="KW-1133">Transmembrane helix</keyword>
<dbReference type="InterPro" id="IPR003607">
    <property type="entry name" value="HD/PDEase_dom"/>
</dbReference>
<gene>
    <name evidence="4" type="ORF">P8V03_13735</name>
</gene>
<dbReference type="EMBL" id="JARUJP010000017">
    <property type="protein sequence ID" value="MDW8802211.1"/>
    <property type="molecule type" value="Genomic_DNA"/>
</dbReference>
<accession>A0ABU4JVN5</accession>
<feature type="transmembrane region" description="Helical" evidence="1">
    <location>
        <begin position="12"/>
        <end position="32"/>
    </location>
</feature>
<sequence length="570" mass="65904">MNEIINNRKKKVYEIISIVKLTSLLFCGIIIFNRFSRVVSYGYIDANDYLSMIPLGMSILVLALIYLVWVFFWTRKVKFSGIKWLQVIEDFIFILLFTVLIILSRAYISQYKLLFLFIIITATIQSKMRYGIIVAVISSSIVLTIDLIYAKGKIINNCFENDLILCGIFILTAWLLGYYVKIENEYIDKLSNLANIDGLTEVYNHRFFQDALKSILEKAKESKSSVSLILLDIDYFKHYNDLNGHQKGDDVLRQIGYILNNNVRKGDIVARYGGEEFVIILSNTDEKTSITVAERIRAEVENWEFEGEKNQPNGKITISVGVSTFPSKAKNEVELINSADDALYRAKFFNKNRVETYHSVLEELKKDIEEEHIDLITSIKTLISIINNKDRYTYGHIERVVMFAKLLANKLELTDEEKKTLKYGAYLHDIGKISIAEEILNKKMTLTNEEWEILKHHPANGANLINSVESLKEVIPLILYHHERYDGKGYPSQLKKEEIPYLSRVLTVVDSFDAMTSNRPYGHRKNYEEALLEIRRCSGTQFDPDIAEKFIEVVEENKDKFDNLVSFNEK</sequence>
<dbReference type="InterPro" id="IPR037522">
    <property type="entry name" value="HD_GYP_dom"/>
</dbReference>
<dbReference type="PROSITE" id="PS51832">
    <property type="entry name" value="HD_GYP"/>
    <property type="match status" value="1"/>
</dbReference>
<evidence type="ECO:0000313" key="4">
    <source>
        <dbReference type="EMBL" id="MDW8802211.1"/>
    </source>
</evidence>
<dbReference type="Gene3D" id="1.10.3210.10">
    <property type="entry name" value="Hypothetical protein af1432"/>
    <property type="match status" value="1"/>
</dbReference>
<dbReference type="CDD" id="cd01949">
    <property type="entry name" value="GGDEF"/>
    <property type="match status" value="1"/>
</dbReference>
<dbReference type="InterPro" id="IPR043128">
    <property type="entry name" value="Rev_trsase/Diguanyl_cyclase"/>
</dbReference>
<dbReference type="InterPro" id="IPR050469">
    <property type="entry name" value="Diguanylate_Cyclase"/>
</dbReference>
<evidence type="ECO:0000313" key="5">
    <source>
        <dbReference type="Proteomes" id="UP001281656"/>
    </source>
</evidence>
<dbReference type="SMART" id="SM00267">
    <property type="entry name" value="GGDEF"/>
    <property type="match status" value="1"/>
</dbReference>
<proteinExistence type="predicted"/>
<feature type="transmembrane region" description="Helical" evidence="1">
    <location>
        <begin position="52"/>
        <end position="72"/>
    </location>
</feature>
<dbReference type="Pfam" id="PF13487">
    <property type="entry name" value="HD_5"/>
    <property type="match status" value="1"/>
</dbReference>
<dbReference type="PANTHER" id="PTHR45138:SF9">
    <property type="entry name" value="DIGUANYLATE CYCLASE DGCM-RELATED"/>
    <property type="match status" value="1"/>
</dbReference>